<evidence type="ECO:0008006" key="5">
    <source>
        <dbReference type="Google" id="ProtNLM"/>
    </source>
</evidence>
<feature type="compositionally biased region" description="Polar residues" evidence="1">
    <location>
        <begin position="79"/>
        <end position="99"/>
    </location>
</feature>
<reference evidence="3 4" key="1">
    <citation type="submission" date="2016-05" db="EMBL/GenBank/DDBJ databases">
        <title>Comparative genomics of biotechnologically important yeasts.</title>
        <authorList>
            <consortium name="DOE Joint Genome Institute"/>
            <person name="Riley R."/>
            <person name="Haridas S."/>
            <person name="Wolfe K.H."/>
            <person name="Lopes M.R."/>
            <person name="Hittinger C.T."/>
            <person name="Goker M."/>
            <person name="Salamov A."/>
            <person name="Wisecaver J."/>
            <person name="Long T.M."/>
            <person name="Aerts A.L."/>
            <person name="Barry K."/>
            <person name="Choi C."/>
            <person name="Clum A."/>
            <person name="Coughlan A.Y."/>
            <person name="Deshpande S."/>
            <person name="Douglass A.P."/>
            <person name="Hanson S.J."/>
            <person name="Klenk H.-P."/>
            <person name="LaButti K."/>
            <person name="Lapidus A."/>
            <person name="Lindquist E."/>
            <person name="Lipzen A."/>
            <person name="Meier-kolthoff J.P."/>
            <person name="Ohm R.A."/>
            <person name="Otillar R.P."/>
            <person name="Pangilinan J."/>
            <person name="Peng Y."/>
            <person name="Rokas A."/>
            <person name="Rosa C.A."/>
            <person name="Scheuner C."/>
            <person name="Sibirny A.A."/>
            <person name="Slot J.C."/>
            <person name="Stielow J.B."/>
            <person name="Sun H."/>
            <person name="Kurtzman C.P."/>
            <person name="Blackwell M."/>
            <person name="Grigoriev I.V."/>
            <person name="Jeffries T.W."/>
        </authorList>
    </citation>
    <scope>NUCLEOTIDE SEQUENCE [LARGE SCALE GENOMIC DNA]</scope>
    <source>
        <strain evidence="3 4">NRRL YB-4993</strain>
    </source>
</reference>
<keyword evidence="4" id="KW-1185">Reference proteome</keyword>
<keyword evidence="2" id="KW-0812">Transmembrane</keyword>
<keyword evidence="2" id="KW-0472">Membrane</keyword>
<dbReference type="EMBL" id="LXTC01000005">
    <property type="protein sequence ID" value="OBA20067.1"/>
    <property type="molecule type" value="Genomic_DNA"/>
</dbReference>
<dbReference type="RefSeq" id="XP_018710592.1">
    <property type="nucleotide sequence ID" value="XM_018854304.1"/>
</dbReference>
<feature type="region of interest" description="Disordered" evidence="1">
    <location>
        <begin position="73"/>
        <end position="137"/>
    </location>
</feature>
<evidence type="ECO:0000313" key="3">
    <source>
        <dbReference type="EMBL" id="OBA20067.1"/>
    </source>
</evidence>
<feature type="compositionally biased region" description="Acidic residues" evidence="1">
    <location>
        <begin position="735"/>
        <end position="761"/>
    </location>
</feature>
<dbReference type="AlphaFoldDB" id="A0A1A0H848"/>
<dbReference type="OrthoDB" id="349045at2759"/>
<feature type="compositionally biased region" description="Basic and acidic residues" evidence="1">
    <location>
        <begin position="102"/>
        <end position="118"/>
    </location>
</feature>
<evidence type="ECO:0000256" key="1">
    <source>
        <dbReference type="SAM" id="MobiDB-lite"/>
    </source>
</evidence>
<sequence length="761" mass="85185">MKKNQDHVVRTTSSNRNTESLAYADASIKPLAADSYEQNVDIEGGTEINEKLKESGTHSSALQTKPAVLTVYPKEESDASSSDTYQSDKISSHQETLLASASHKDKDTMHEDKERIMETRPASGRRRRQAQLNFSVKKGTGPLSLKLDLTEVNDVKQDGATQTSAREPTDLVDESEERLSNFTPTTSKLFVKIPLKLLSNSTGGNGVVVMKSDASDTQSHGSVSEVQTSMKSKKITLKTRPRVSRTTIIHEKSKILRSNPGPLVSLNYDLYDDNLINASLNRDAALEELAFGFPVKHKPYALDITYIITFLSMFEELILIGPLGPADFEKGLGLENVSEEESENSIHEVSSTMDLLFRRLLALVLNRKKPIASDGQRSALQELKSKYISFGLPLEWRDDSKIHKTTKISSGTLDDGPGDPSLQNSENETAEFEGPLEFVNPFHEASFEKDGFKGIQSADDRCIMMRCMVTWCLSESTAVKQFFASAFGQQDTSGERDTLYGSRAILKGFTHAHESKKDLERKYSRKGKPKQSPETTNFPKYFDPTSDPLNHPLNYRLNEFVVGDCGFHIGRFYLVRMADHASGRTSSMEQMRSLAKDLAGVRMSSPSGFALYVEDVHALLTETLEEFGVEFDEDGNEVQNKRTVDESQHWYCVASTCDELENFLAHLGSKLGISEGSQKSMSQSSVIYHPALHMYLFLTLLLPMMFAYEKLKTESVVKSRASRRKRVEYATQAVPDDDNEEYLGGEDDDYSEEEQDEEYMD</sequence>
<feature type="transmembrane region" description="Helical" evidence="2">
    <location>
        <begin position="687"/>
        <end position="708"/>
    </location>
</feature>
<feature type="region of interest" description="Disordered" evidence="1">
    <location>
        <begin position="1"/>
        <end position="21"/>
    </location>
</feature>
<dbReference type="Proteomes" id="UP000092555">
    <property type="component" value="Unassembled WGS sequence"/>
</dbReference>
<proteinExistence type="predicted"/>
<dbReference type="STRING" id="869754.A0A1A0H848"/>
<comment type="caution">
    <text evidence="3">The sequence shown here is derived from an EMBL/GenBank/DDBJ whole genome shotgun (WGS) entry which is preliminary data.</text>
</comment>
<feature type="region of interest" description="Disordered" evidence="1">
    <location>
        <begin position="407"/>
        <end position="430"/>
    </location>
</feature>
<feature type="region of interest" description="Disordered" evidence="1">
    <location>
        <begin position="516"/>
        <end position="543"/>
    </location>
</feature>
<name>A0A1A0H848_9ASCO</name>
<dbReference type="GeneID" id="30027280"/>
<evidence type="ECO:0000256" key="2">
    <source>
        <dbReference type="SAM" id="Phobius"/>
    </source>
</evidence>
<evidence type="ECO:0000313" key="4">
    <source>
        <dbReference type="Proteomes" id="UP000092555"/>
    </source>
</evidence>
<feature type="region of interest" description="Disordered" evidence="1">
    <location>
        <begin position="722"/>
        <end position="761"/>
    </location>
</feature>
<gene>
    <name evidence="3" type="ORF">METBIDRAFT_13088</name>
</gene>
<feature type="compositionally biased region" description="Polar residues" evidence="1">
    <location>
        <begin position="10"/>
        <end position="20"/>
    </location>
</feature>
<organism evidence="3 4">
    <name type="scientific">Metschnikowia bicuspidata var. bicuspidata NRRL YB-4993</name>
    <dbReference type="NCBI Taxonomy" id="869754"/>
    <lineage>
        <taxon>Eukaryota</taxon>
        <taxon>Fungi</taxon>
        <taxon>Dikarya</taxon>
        <taxon>Ascomycota</taxon>
        <taxon>Saccharomycotina</taxon>
        <taxon>Pichiomycetes</taxon>
        <taxon>Metschnikowiaceae</taxon>
        <taxon>Metschnikowia</taxon>
    </lineage>
</organism>
<accession>A0A1A0H848</accession>
<protein>
    <recommendedName>
        <fullName evidence="5">WHIM1 domain-containing protein</fullName>
    </recommendedName>
</protein>
<feature type="region of interest" description="Disordered" evidence="1">
    <location>
        <begin position="156"/>
        <end position="179"/>
    </location>
</feature>
<keyword evidence="2" id="KW-1133">Transmembrane helix</keyword>